<dbReference type="GO" id="GO:0071897">
    <property type="term" value="P:DNA biosynthetic process"/>
    <property type="evidence" value="ECO:0007669"/>
    <property type="project" value="UniProtKB-ARBA"/>
</dbReference>
<dbReference type="EMBL" id="JABXBU010001863">
    <property type="protein sequence ID" value="KAF8781598.1"/>
    <property type="molecule type" value="Genomic_DNA"/>
</dbReference>
<reference evidence="2" key="1">
    <citation type="journal article" date="2020" name="bioRxiv">
        <title>Chromosome-level reference genome of the European wasp spider Argiope bruennichi: a resource for studies on range expansion and evolutionary adaptation.</title>
        <authorList>
            <person name="Sheffer M.M."/>
            <person name="Hoppe A."/>
            <person name="Krehenwinkel H."/>
            <person name="Uhl G."/>
            <person name="Kuss A.W."/>
            <person name="Jensen L."/>
            <person name="Jensen C."/>
            <person name="Gillespie R.G."/>
            <person name="Hoff K.J."/>
            <person name="Prost S."/>
        </authorList>
    </citation>
    <scope>NUCLEOTIDE SEQUENCE</scope>
</reference>
<protein>
    <recommendedName>
        <fullName evidence="1">Reverse transcriptase/retrotransposon-derived protein RNase H-like domain-containing protein</fullName>
    </recommendedName>
</protein>
<dbReference type="SUPFAM" id="SSF56672">
    <property type="entry name" value="DNA/RNA polymerases"/>
    <property type="match status" value="1"/>
</dbReference>
<dbReference type="InterPro" id="IPR041577">
    <property type="entry name" value="RT_RNaseH_2"/>
</dbReference>
<proteinExistence type="predicted"/>
<dbReference type="Gene3D" id="3.30.70.270">
    <property type="match status" value="1"/>
</dbReference>
<keyword evidence="3" id="KW-1185">Reference proteome</keyword>
<feature type="domain" description="Reverse transcriptase/retrotransposon-derived protein RNase H-like" evidence="1">
    <location>
        <begin position="73"/>
        <end position="123"/>
    </location>
</feature>
<dbReference type="InterPro" id="IPR043502">
    <property type="entry name" value="DNA/RNA_pol_sf"/>
</dbReference>
<dbReference type="Pfam" id="PF17919">
    <property type="entry name" value="RT_RNaseH_2"/>
    <property type="match status" value="1"/>
</dbReference>
<name>A0A8T0EY91_ARGBR</name>
<dbReference type="InterPro" id="IPR043128">
    <property type="entry name" value="Rev_trsase/Diguanyl_cyclase"/>
</dbReference>
<organism evidence="2 3">
    <name type="scientific">Argiope bruennichi</name>
    <name type="common">Wasp spider</name>
    <name type="synonym">Aranea bruennichi</name>
    <dbReference type="NCBI Taxonomy" id="94029"/>
    <lineage>
        <taxon>Eukaryota</taxon>
        <taxon>Metazoa</taxon>
        <taxon>Ecdysozoa</taxon>
        <taxon>Arthropoda</taxon>
        <taxon>Chelicerata</taxon>
        <taxon>Arachnida</taxon>
        <taxon>Araneae</taxon>
        <taxon>Araneomorphae</taxon>
        <taxon>Entelegynae</taxon>
        <taxon>Araneoidea</taxon>
        <taxon>Araneidae</taxon>
        <taxon>Argiope</taxon>
    </lineage>
</organism>
<evidence type="ECO:0000313" key="2">
    <source>
        <dbReference type="EMBL" id="KAF8781598.1"/>
    </source>
</evidence>
<dbReference type="AlphaFoldDB" id="A0A8T0EY91"/>
<comment type="caution">
    <text evidence="2">The sequence shown here is derived from an EMBL/GenBank/DDBJ whole genome shotgun (WGS) entry which is preliminary data.</text>
</comment>
<gene>
    <name evidence="2" type="ORF">HNY73_011980</name>
</gene>
<evidence type="ECO:0000259" key="1">
    <source>
        <dbReference type="Pfam" id="PF17919"/>
    </source>
</evidence>
<sequence>MPSNVQSILTGIIPLNVTKAAKRADRILEVTPQRRFIPKAAQNLDLLNKFLEGHKNKKKTSRFSKKPENPLYWSDKADNAFILAKQALANAALLKHPIRGAELSLWSDASDVAIGRSLMQLCNVLLCLRTAIKKDLNATSSQIVYNTTLRLPFDLLNDDSIVNATVTPIYVTI</sequence>
<reference evidence="2" key="2">
    <citation type="submission" date="2020-06" db="EMBL/GenBank/DDBJ databases">
        <authorList>
            <person name="Sheffer M."/>
        </authorList>
    </citation>
    <scope>NUCLEOTIDE SEQUENCE</scope>
</reference>
<accession>A0A8T0EY91</accession>
<dbReference type="Proteomes" id="UP000807504">
    <property type="component" value="Unassembled WGS sequence"/>
</dbReference>
<evidence type="ECO:0000313" key="3">
    <source>
        <dbReference type="Proteomes" id="UP000807504"/>
    </source>
</evidence>